<dbReference type="InterPro" id="IPR052929">
    <property type="entry name" value="RNase_H-like_EbsB-rel"/>
</dbReference>
<evidence type="ECO:0000313" key="3">
    <source>
        <dbReference type="EMBL" id="KAK8512378.1"/>
    </source>
</evidence>
<dbReference type="PANTHER" id="PTHR47074">
    <property type="entry name" value="BNAC02G40300D PROTEIN"/>
    <property type="match status" value="1"/>
</dbReference>
<protein>
    <recommendedName>
        <fullName evidence="2">RNase H type-1 domain-containing protein</fullName>
    </recommendedName>
</protein>
<accession>A0ABR2BZA0</accession>
<gene>
    <name evidence="3" type="ORF">V6N12_037378</name>
</gene>
<dbReference type="Proteomes" id="UP001472677">
    <property type="component" value="Unassembled WGS sequence"/>
</dbReference>
<evidence type="ECO:0000256" key="1">
    <source>
        <dbReference type="SAM" id="MobiDB-lite"/>
    </source>
</evidence>
<dbReference type="InterPro" id="IPR002156">
    <property type="entry name" value="RNaseH_domain"/>
</dbReference>
<feature type="domain" description="RNase H type-1" evidence="2">
    <location>
        <begin position="32"/>
        <end position="121"/>
    </location>
</feature>
<dbReference type="CDD" id="cd06222">
    <property type="entry name" value="RNase_H_like"/>
    <property type="match status" value="1"/>
</dbReference>
<sequence length="143" mass="15428">MTMHRRPLPPRPLPRRCPPRWRPPPAGSVKINVDGAYLPSARLDAIGVLALDSSGAVLGGFAQPVLVNGPASSVEASAHYAGLELATTCGWTLALVESDAMTLVNKLHRPTPDLSLLRDVISSNRPSRNLGIDQGLKYKVWKF</sequence>
<keyword evidence="4" id="KW-1185">Reference proteome</keyword>
<reference evidence="3 4" key="1">
    <citation type="journal article" date="2024" name="G3 (Bethesda)">
        <title>Genome assembly of Hibiscus sabdariffa L. provides insights into metabolisms of medicinal natural products.</title>
        <authorList>
            <person name="Kim T."/>
        </authorList>
    </citation>
    <scope>NUCLEOTIDE SEQUENCE [LARGE SCALE GENOMIC DNA]</scope>
    <source>
        <strain evidence="3">TK-2024</strain>
        <tissue evidence="3">Old leaves</tissue>
    </source>
</reference>
<evidence type="ECO:0000313" key="4">
    <source>
        <dbReference type="Proteomes" id="UP001472677"/>
    </source>
</evidence>
<dbReference type="InterPro" id="IPR044730">
    <property type="entry name" value="RNase_H-like_dom_plant"/>
</dbReference>
<dbReference type="EMBL" id="JBBPBM010000073">
    <property type="protein sequence ID" value="KAK8512378.1"/>
    <property type="molecule type" value="Genomic_DNA"/>
</dbReference>
<feature type="compositionally biased region" description="Basic residues" evidence="1">
    <location>
        <begin position="1"/>
        <end position="19"/>
    </location>
</feature>
<evidence type="ECO:0000259" key="2">
    <source>
        <dbReference type="Pfam" id="PF13456"/>
    </source>
</evidence>
<dbReference type="Pfam" id="PF13456">
    <property type="entry name" value="RVT_3"/>
    <property type="match status" value="1"/>
</dbReference>
<organism evidence="3 4">
    <name type="scientific">Hibiscus sabdariffa</name>
    <name type="common">roselle</name>
    <dbReference type="NCBI Taxonomy" id="183260"/>
    <lineage>
        <taxon>Eukaryota</taxon>
        <taxon>Viridiplantae</taxon>
        <taxon>Streptophyta</taxon>
        <taxon>Embryophyta</taxon>
        <taxon>Tracheophyta</taxon>
        <taxon>Spermatophyta</taxon>
        <taxon>Magnoliopsida</taxon>
        <taxon>eudicotyledons</taxon>
        <taxon>Gunneridae</taxon>
        <taxon>Pentapetalae</taxon>
        <taxon>rosids</taxon>
        <taxon>malvids</taxon>
        <taxon>Malvales</taxon>
        <taxon>Malvaceae</taxon>
        <taxon>Malvoideae</taxon>
        <taxon>Hibiscus</taxon>
    </lineage>
</organism>
<comment type="caution">
    <text evidence="3">The sequence shown here is derived from an EMBL/GenBank/DDBJ whole genome shotgun (WGS) entry which is preliminary data.</text>
</comment>
<proteinExistence type="predicted"/>
<name>A0ABR2BZA0_9ROSI</name>
<feature type="region of interest" description="Disordered" evidence="1">
    <location>
        <begin position="1"/>
        <end position="25"/>
    </location>
</feature>
<dbReference type="PANTHER" id="PTHR47074:SF11">
    <property type="entry name" value="REVERSE TRANSCRIPTASE-LIKE PROTEIN"/>
    <property type="match status" value="1"/>
</dbReference>